<accession>A0A6A5WPW9</accession>
<dbReference type="Proteomes" id="UP000799779">
    <property type="component" value="Unassembled WGS sequence"/>
</dbReference>
<feature type="compositionally biased region" description="Low complexity" evidence="1">
    <location>
        <begin position="9"/>
        <end position="25"/>
    </location>
</feature>
<proteinExistence type="predicted"/>
<dbReference type="EMBL" id="ML977578">
    <property type="protein sequence ID" value="KAF2002231.1"/>
    <property type="molecule type" value="Genomic_DNA"/>
</dbReference>
<dbReference type="AlphaFoldDB" id="A0A6A5WPW9"/>
<reference evidence="2" key="1">
    <citation type="journal article" date="2020" name="Stud. Mycol.">
        <title>101 Dothideomycetes genomes: a test case for predicting lifestyles and emergence of pathogens.</title>
        <authorList>
            <person name="Haridas S."/>
            <person name="Albert R."/>
            <person name="Binder M."/>
            <person name="Bloem J."/>
            <person name="Labutti K."/>
            <person name="Salamov A."/>
            <person name="Andreopoulos B."/>
            <person name="Baker S."/>
            <person name="Barry K."/>
            <person name="Bills G."/>
            <person name="Bluhm B."/>
            <person name="Cannon C."/>
            <person name="Castanera R."/>
            <person name="Culley D."/>
            <person name="Daum C."/>
            <person name="Ezra D."/>
            <person name="Gonzalez J."/>
            <person name="Henrissat B."/>
            <person name="Kuo A."/>
            <person name="Liang C."/>
            <person name="Lipzen A."/>
            <person name="Lutzoni F."/>
            <person name="Magnuson J."/>
            <person name="Mondo S."/>
            <person name="Nolan M."/>
            <person name="Ohm R."/>
            <person name="Pangilinan J."/>
            <person name="Park H.-J."/>
            <person name="Ramirez L."/>
            <person name="Alfaro M."/>
            <person name="Sun H."/>
            <person name="Tritt A."/>
            <person name="Yoshinaga Y."/>
            <person name="Zwiers L.-H."/>
            <person name="Turgeon B."/>
            <person name="Goodwin S."/>
            <person name="Spatafora J."/>
            <person name="Crous P."/>
            <person name="Grigoriev I."/>
        </authorList>
    </citation>
    <scope>NUCLEOTIDE SEQUENCE</scope>
    <source>
        <strain evidence="2">CBS 123094</strain>
    </source>
</reference>
<evidence type="ECO:0000313" key="3">
    <source>
        <dbReference type="Proteomes" id="UP000799779"/>
    </source>
</evidence>
<name>A0A6A5WPW9_9PLEO</name>
<organism evidence="2 3">
    <name type="scientific">Amniculicola lignicola CBS 123094</name>
    <dbReference type="NCBI Taxonomy" id="1392246"/>
    <lineage>
        <taxon>Eukaryota</taxon>
        <taxon>Fungi</taxon>
        <taxon>Dikarya</taxon>
        <taxon>Ascomycota</taxon>
        <taxon>Pezizomycotina</taxon>
        <taxon>Dothideomycetes</taxon>
        <taxon>Pleosporomycetidae</taxon>
        <taxon>Pleosporales</taxon>
        <taxon>Amniculicolaceae</taxon>
        <taxon>Amniculicola</taxon>
    </lineage>
</organism>
<protein>
    <submittedName>
        <fullName evidence="2">Uncharacterized protein</fullName>
    </submittedName>
</protein>
<evidence type="ECO:0000256" key="1">
    <source>
        <dbReference type="SAM" id="MobiDB-lite"/>
    </source>
</evidence>
<feature type="region of interest" description="Disordered" evidence="1">
    <location>
        <begin position="1"/>
        <end position="25"/>
    </location>
</feature>
<sequence length="76" mass="8323">MEVERDAELSGLSPSLPSSGPRTPSSRSYFPLCSLKVCSIPCSFRAGQNDKQLYNIIKIVNKSNDIVTVIEGNTMM</sequence>
<gene>
    <name evidence="2" type="ORF">P154DRAFT_521062</name>
</gene>
<keyword evidence="3" id="KW-1185">Reference proteome</keyword>
<evidence type="ECO:0000313" key="2">
    <source>
        <dbReference type="EMBL" id="KAF2002231.1"/>
    </source>
</evidence>